<dbReference type="Proteomes" id="UP001202328">
    <property type="component" value="Unassembled WGS sequence"/>
</dbReference>
<evidence type="ECO:0000313" key="2">
    <source>
        <dbReference type="Proteomes" id="UP001202328"/>
    </source>
</evidence>
<protein>
    <submittedName>
        <fullName evidence="1">Uncharacterized protein</fullName>
    </submittedName>
</protein>
<dbReference type="AlphaFoldDB" id="A0AAD4TB43"/>
<evidence type="ECO:0000313" key="1">
    <source>
        <dbReference type="EMBL" id="KAI3946892.1"/>
    </source>
</evidence>
<dbReference type="EMBL" id="JAJJMB010003633">
    <property type="protein sequence ID" value="KAI3946892.1"/>
    <property type="molecule type" value="Genomic_DNA"/>
</dbReference>
<keyword evidence="2" id="KW-1185">Reference proteome</keyword>
<reference evidence="1" key="1">
    <citation type="submission" date="2022-04" db="EMBL/GenBank/DDBJ databases">
        <title>A functionally conserved STORR gene fusion in Papaver species that diverged 16.8 million years ago.</title>
        <authorList>
            <person name="Catania T."/>
        </authorList>
    </citation>
    <scope>NUCLEOTIDE SEQUENCE</scope>
    <source>
        <strain evidence="1">S-188037</strain>
    </source>
</reference>
<name>A0AAD4TB43_9MAGN</name>
<gene>
    <name evidence="1" type="ORF">MKW98_003455</name>
</gene>
<accession>A0AAD4TB43</accession>
<feature type="non-terminal residue" evidence="1">
    <location>
        <position position="1"/>
    </location>
</feature>
<comment type="caution">
    <text evidence="1">The sequence shown here is derived from an EMBL/GenBank/DDBJ whole genome shotgun (WGS) entry which is preliminary data.</text>
</comment>
<sequence>AQGPRMNQEKLTAHCSLVLLGITYSELDLLDKVEDVEYEKSIVNGTCMLCFFVVTCH</sequence>
<organism evidence="1 2">
    <name type="scientific">Papaver atlanticum</name>
    <dbReference type="NCBI Taxonomy" id="357466"/>
    <lineage>
        <taxon>Eukaryota</taxon>
        <taxon>Viridiplantae</taxon>
        <taxon>Streptophyta</taxon>
        <taxon>Embryophyta</taxon>
        <taxon>Tracheophyta</taxon>
        <taxon>Spermatophyta</taxon>
        <taxon>Magnoliopsida</taxon>
        <taxon>Ranunculales</taxon>
        <taxon>Papaveraceae</taxon>
        <taxon>Papaveroideae</taxon>
        <taxon>Papaver</taxon>
    </lineage>
</organism>
<proteinExistence type="predicted"/>